<dbReference type="GO" id="GO:0016301">
    <property type="term" value="F:kinase activity"/>
    <property type="evidence" value="ECO:0007669"/>
    <property type="project" value="UniProtKB-KW"/>
</dbReference>
<accession>A0ABD5ZC79</accession>
<comment type="caution">
    <text evidence="1">The sequence shown here is derived from an EMBL/GenBank/DDBJ whole genome shotgun (WGS) entry which is preliminary data.</text>
</comment>
<keyword evidence="1" id="KW-0808">Transferase</keyword>
<dbReference type="RefSeq" id="WP_390221956.1">
    <property type="nucleotide sequence ID" value="NZ_JBHTAA010000001.1"/>
</dbReference>
<dbReference type="Gene3D" id="3.40.50.2300">
    <property type="match status" value="1"/>
</dbReference>
<dbReference type="EMBL" id="JBHTAA010000001">
    <property type="protein sequence ID" value="MFC7202660.1"/>
    <property type="molecule type" value="Genomic_DNA"/>
</dbReference>
<gene>
    <name evidence="1" type="ORF">ACFQJC_03980</name>
</gene>
<protein>
    <submittedName>
        <fullName evidence="1">Histidine kinase</fullName>
    </submittedName>
</protein>
<proteinExistence type="predicted"/>
<sequence>MSETTAEVTPQVLVYGVPPSGAWGVDSDVDVWYTSSSHELVQALRRQVPQLLLCLHAPPKYDGIEAVRAVRRLDPGAPVVLATHHRDTMTNLQAAQSTVTWSVELSTDEPVSDGLFDVVTDASEWFESQTA</sequence>
<evidence type="ECO:0000313" key="2">
    <source>
        <dbReference type="Proteomes" id="UP001596481"/>
    </source>
</evidence>
<evidence type="ECO:0000313" key="1">
    <source>
        <dbReference type="EMBL" id="MFC7202660.1"/>
    </source>
</evidence>
<keyword evidence="1" id="KW-0418">Kinase</keyword>
<name>A0ABD5ZC79_9EURY</name>
<dbReference type="AlphaFoldDB" id="A0ABD5ZC79"/>
<dbReference type="InterPro" id="IPR011006">
    <property type="entry name" value="CheY-like_superfamily"/>
</dbReference>
<dbReference type="SUPFAM" id="SSF52172">
    <property type="entry name" value="CheY-like"/>
    <property type="match status" value="1"/>
</dbReference>
<dbReference type="Proteomes" id="UP001596481">
    <property type="component" value="Unassembled WGS sequence"/>
</dbReference>
<reference evidence="1 2" key="1">
    <citation type="journal article" date="2019" name="Int. J. Syst. Evol. Microbiol.">
        <title>The Global Catalogue of Microorganisms (GCM) 10K type strain sequencing project: providing services to taxonomists for standard genome sequencing and annotation.</title>
        <authorList>
            <consortium name="The Broad Institute Genomics Platform"/>
            <consortium name="The Broad Institute Genome Sequencing Center for Infectious Disease"/>
            <person name="Wu L."/>
            <person name="Ma J."/>
        </authorList>
    </citation>
    <scope>NUCLEOTIDE SEQUENCE [LARGE SCALE GENOMIC DNA]</scope>
    <source>
        <strain evidence="1 2">DSM 29988</strain>
    </source>
</reference>
<organism evidence="1 2">
    <name type="scientific">Haloferax namakaokahaiae</name>
    <dbReference type="NCBI Taxonomy" id="1748331"/>
    <lineage>
        <taxon>Archaea</taxon>
        <taxon>Methanobacteriati</taxon>
        <taxon>Methanobacteriota</taxon>
        <taxon>Stenosarchaea group</taxon>
        <taxon>Halobacteria</taxon>
        <taxon>Halobacteriales</taxon>
        <taxon>Haloferacaceae</taxon>
        <taxon>Haloferax</taxon>
    </lineage>
</organism>
<keyword evidence="2" id="KW-1185">Reference proteome</keyword>